<dbReference type="InterPro" id="IPR036770">
    <property type="entry name" value="Ankyrin_rpt-contain_sf"/>
</dbReference>
<dbReference type="PROSITE" id="PS50088">
    <property type="entry name" value="ANK_REPEAT"/>
    <property type="match status" value="1"/>
</dbReference>
<dbReference type="PANTHER" id="PTHR24198">
    <property type="entry name" value="ANKYRIN REPEAT AND PROTEIN KINASE DOMAIN-CONTAINING PROTEIN"/>
    <property type="match status" value="1"/>
</dbReference>
<evidence type="ECO:0000313" key="5">
    <source>
        <dbReference type="Proteomes" id="UP001470230"/>
    </source>
</evidence>
<proteinExistence type="predicted"/>
<gene>
    <name evidence="4" type="ORF">M9Y10_019290</name>
</gene>
<comment type="caution">
    <text evidence="4">The sequence shown here is derived from an EMBL/GenBank/DDBJ whole genome shotgun (WGS) entry which is preliminary data.</text>
</comment>
<protein>
    <recommendedName>
        <fullName evidence="6">DUF3447 domain-containing protein</fullName>
    </recommendedName>
</protein>
<keyword evidence="5" id="KW-1185">Reference proteome</keyword>
<dbReference type="SUPFAM" id="SSF48403">
    <property type="entry name" value="Ankyrin repeat"/>
    <property type="match status" value="1"/>
</dbReference>
<dbReference type="InterPro" id="IPR002110">
    <property type="entry name" value="Ankyrin_rpt"/>
</dbReference>
<reference evidence="4 5" key="1">
    <citation type="submission" date="2024-04" db="EMBL/GenBank/DDBJ databases">
        <title>Tritrichomonas musculus Genome.</title>
        <authorList>
            <person name="Alves-Ferreira E."/>
            <person name="Grigg M."/>
            <person name="Lorenzi H."/>
            <person name="Galac M."/>
        </authorList>
    </citation>
    <scope>NUCLEOTIDE SEQUENCE [LARGE SCALE GENOMIC DNA]</scope>
    <source>
        <strain evidence="4 5">EAF2021</strain>
    </source>
</reference>
<dbReference type="SMART" id="SM00248">
    <property type="entry name" value="ANK"/>
    <property type="match status" value="5"/>
</dbReference>
<dbReference type="Pfam" id="PF12796">
    <property type="entry name" value="Ank_2"/>
    <property type="match status" value="1"/>
</dbReference>
<dbReference type="Proteomes" id="UP001470230">
    <property type="component" value="Unassembled WGS sequence"/>
</dbReference>
<name>A0ABR2HKN2_9EUKA</name>
<organism evidence="4 5">
    <name type="scientific">Tritrichomonas musculus</name>
    <dbReference type="NCBI Taxonomy" id="1915356"/>
    <lineage>
        <taxon>Eukaryota</taxon>
        <taxon>Metamonada</taxon>
        <taxon>Parabasalia</taxon>
        <taxon>Tritrichomonadida</taxon>
        <taxon>Tritrichomonadidae</taxon>
        <taxon>Tritrichomonas</taxon>
    </lineage>
</organism>
<accession>A0ABR2HKN2</accession>
<dbReference type="PROSITE" id="PS50297">
    <property type="entry name" value="ANK_REP_REGION"/>
    <property type="match status" value="1"/>
</dbReference>
<evidence type="ECO:0000313" key="4">
    <source>
        <dbReference type="EMBL" id="KAK8848234.1"/>
    </source>
</evidence>
<evidence type="ECO:0000256" key="2">
    <source>
        <dbReference type="ARBA" id="ARBA00023043"/>
    </source>
</evidence>
<sequence>MDMIQLLEQEYDQYINDSISTQNYISDILTSDIDLEHSDLLEKLKTENNLKIFNILSSINYSSMYYPSQFPRIEKICNFIYPIVEGKTVISKEQLKYEIFTSPPLEKKVTSLISHNSNLDKDYVINQNYNQNKNNRIDYKKIFEIIRNDDFVSFQDIVSQFDIELDGEINIPSFFEHKKFFKFHFRYISERSNNDESDDNEDDENYENNNEHIGKNRLNSFVYKGKFIEIAAFFGSINIFKFLWMNKVNIDDSIGKYVIAGGNYEIIHLVEDCISYSQDDLYAAIQFHQNDIYDYIINNNDFKFNENEIMTAVSSNNLEFLVNNIDQIKECQKNDNVIHYLTKSIHNKNVMIFIFLFIQNYQNLKELERFSLSSLLKEAISEKSFEIVKFLINVQSKIGDSARFIDDLRGDDIIKGTGEIMEYLLPYISHNIVFDSNMMCKASENSVVEVVKYIDAKCNLFKDTEFNKNETPFHCACLAGNLDVIDYLSKVHKEWIEAKDNEGISPIHNAVMSSKLKAVKFLIFNVKVDFNVVDNENRTPLHYAIDEEFADIVEFLCSLKNININIENANGATPLELAINKKNIDIVNILKKKGGKQNIFSNI</sequence>
<evidence type="ECO:0000256" key="1">
    <source>
        <dbReference type="ARBA" id="ARBA00022737"/>
    </source>
</evidence>
<keyword evidence="2 3" id="KW-0040">ANK repeat</keyword>
<evidence type="ECO:0008006" key="6">
    <source>
        <dbReference type="Google" id="ProtNLM"/>
    </source>
</evidence>
<feature type="repeat" description="ANK" evidence="3">
    <location>
        <begin position="570"/>
        <end position="602"/>
    </location>
</feature>
<keyword evidence="1" id="KW-0677">Repeat</keyword>
<dbReference type="EMBL" id="JAPFFF010000027">
    <property type="protein sequence ID" value="KAK8848234.1"/>
    <property type="molecule type" value="Genomic_DNA"/>
</dbReference>
<dbReference type="PANTHER" id="PTHR24198:SF165">
    <property type="entry name" value="ANKYRIN REPEAT-CONTAINING PROTEIN-RELATED"/>
    <property type="match status" value="1"/>
</dbReference>
<evidence type="ECO:0000256" key="3">
    <source>
        <dbReference type="PROSITE-ProRule" id="PRU00023"/>
    </source>
</evidence>
<dbReference type="Pfam" id="PF13606">
    <property type="entry name" value="Ank_3"/>
    <property type="match status" value="1"/>
</dbReference>
<dbReference type="Gene3D" id="1.25.40.20">
    <property type="entry name" value="Ankyrin repeat-containing domain"/>
    <property type="match status" value="1"/>
</dbReference>